<dbReference type="PRINTS" id="PR00404">
    <property type="entry name" value="MADSDOMAIN"/>
</dbReference>
<reference evidence="9" key="2">
    <citation type="submission" date="2025-08" db="UniProtKB">
        <authorList>
            <consortium name="RefSeq"/>
        </authorList>
    </citation>
    <scope>IDENTIFICATION</scope>
    <source>
        <tissue evidence="9">Young leaves</tissue>
    </source>
</reference>
<dbReference type="PANTHER" id="PTHR11945:SF629">
    <property type="entry name" value="OS02G0164450 PROTEIN"/>
    <property type="match status" value="1"/>
</dbReference>
<dbReference type="Pfam" id="PF00319">
    <property type="entry name" value="SRF-TF"/>
    <property type="match status" value="1"/>
</dbReference>
<evidence type="ECO:0000256" key="4">
    <source>
        <dbReference type="ARBA" id="ARBA00023163"/>
    </source>
</evidence>
<reference evidence="8" key="1">
    <citation type="journal article" date="2019" name="Nat. Commun.">
        <title>Genome-wide association mapping of date palm fruit traits.</title>
        <authorList>
            <person name="Hazzouri K.M."/>
            <person name="Gros-Balthazard M."/>
            <person name="Flowers J.M."/>
            <person name="Copetti D."/>
            <person name="Lemansour A."/>
            <person name="Lebrun M."/>
            <person name="Masmoudi K."/>
            <person name="Ferrand S."/>
            <person name="Dhar M.I."/>
            <person name="Fresquez Z.A."/>
            <person name="Rosas U."/>
            <person name="Zhang J."/>
            <person name="Talag J."/>
            <person name="Lee S."/>
            <person name="Kudrna D."/>
            <person name="Powell R.F."/>
            <person name="Leitch I.J."/>
            <person name="Krueger R.R."/>
            <person name="Wing R.A."/>
            <person name="Amiri K.M.A."/>
            <person name="Purugganan M.D."/>
        </authorList>
    </citation>
    <scope>NUCLEOTIDE SEQUENCE [LARGE SCALE GENOMIC DNA]</scope>
    <source>
        <strain evidence="8">cv. Khalas</strain>
    </source>
</reference>
<dbReference type="Proteomes" id="UP000228380">
    <property type="component" value="Chromosome 1"/>
</dbReference>
<dbReference type="PANTHER" id="PTHR11945">
    <property type="entry name" value="MADS BOX PROTEIN"/>
    <property type="match status" value="1"/>
</dbReference>
<proteinExistence type="predicted"/>
<keyword evidence="8" id="KW-1185">Reference proteome</keyword>
<feature type="domain" description="MADS-box" evidence="7">
    <location>
        <begin position="9"/>
        <end position="69"/>
    </location>
</feature>
<dbReference type="SUPFAM" id="SSF55455">
    <property type="entry name" value="SRF-like"/>
    <property type="match status" value="1"/>
</dbReference>
<dbReference type="InterPro" id="IPR002100">
    <property type="entry name" value="TF_MADSbox"/>
</dbReference>
<dbReference type="SMART" id="SM00432">
    <property type="entry name" value="MADS"/>
    <property type="match status" value="1"/>
</dbReference>
<protein>
    <submittedName>
        <fullName evidence="9">Agamous-like MADS-box protein AGL62</fullName>
    </submittedName>
</protein>
<evidence type="ECO:0000259" key="7">
    <source>
        <dbReference type="PROSITE" id="PS50066"/>
    </source>
</evidence>
<dbReference type="FunFam" id="3.40.1810.10:FF:000006">
    <property type="entry name" value="Agamous-like MADS-box protein AGL62"/>
    <property type="match status" value="1"/>
</dbReference>
<dbReference type="AlphaFoldDB" id="A0A8B7BZ45"/>
<evidence type="ECO:0000256" key="2">
    <source>
        <dbReference type="ARBA" id="ARBA00023015"/>
    </source>
</evidence>
<dbReference type="GO" id="GO:0000978">
    <property type="term" value="F:RNA polymerase II cis-regulatory region sequence-specific DNA binding"/>
    <property type="evidence" value="ECO:0007669"/>
    <property type="project" value="TreeGrafter"/>
</dbReference>
<name>A0A8B7BZ45_PHODC</name>
<keyword evidence="3" id="KW-0238">DNA-binding</keyword>
<dbReference type="PROSITE" id="PS50066">
    <property type="entry name" value="MADS_BOX_2"/>
    <property type="match status" value="1"/>
</dbReference>
<dbReference type="CDD" id="cd00265">
    <property type="entry name" value="MADS_MEF2_like"/>
    <property type="match status" value="1"/>
</dbReference>
<sequence>MVRTRKPSMGRQKIEIKRIESEEARQVCFSKRRAGLFKKANELSILCGAEIGVIVFSPAGRPFSFGHPSVDSIIDRFLSGSPSPPTLPSADHRMPLAQEMMVVRELNRQYTELAALLETERRKKAALEEAVRMKQAGEAALWGANIEVLGVGELERLHQSLERLWRDVARCADQLVIEAAHARSSGIAAASSTALPPPSGVHLGFGRGLEEGSMALPPPATAFGYGRGLEGGSMALPPPATAFGYGRGLF</sequence>
<keyword evidence="5" id="KW-0539">Nucleus</keyword>
<evidence type="ECO:0000256" key="1">
    <source>
        <dbReference type="ARBA" id="ARBA00004123"/>
    </source>
</evidence>
<dbReference type="OrthoDB" id="777872at2759"/>
<comment type="subcellular location">
    <subcellularLocation>
        <location evidence="1">Nucleus</location>
    </subcellularLocation>
</comment>
<evidence type="ECO:0000256" key="6">
    <source>
        <dbReference type="SAM" id="Coils"/>
    </source>
</evidence>
<feature type="coiled-coil region" evidence="6">
    <location>
        <begin position="103"/>
        <end position="136"/>
    </location>
</feature>
<keyword evidence="2" id="KW-0805">Transcription regulation</keyword>
<evidence type="ECO:0000256" key="5">
    <source>
        <dbReference type="ARBA" id="ARBA00023242"/>
    </source>
</evidence>
<dbReference type="GO" id="GO:0000981">
    <property type="term" value="F:DNA-binding transcription factor activity, RNA polymerase II-specific"/>
    <property type="evidence" value="ECO:0007669"/>
    <property type="project" value="TreeGrafter"/>
</dbReference>
<evidence type="ECO:0000313" key="9">
    <source>
        <dbReference type="RefSeq" id="XP_008788342.2"/>
    </source>
</evidence>
<dbReference type="KEGG" id="pda:103706114"/>
<dbReference type="GO" id="GO:0045944">
    <property type="term" value="P:positive regulation of transcription by RNA polymerase II"/>
    <property type="evidence" value="ECO:0007669"/>
    <property type="project" value="InterPro"/>
</dbReference>
<dbReference type="GO" id="GO:0046983">
    <property type="term" value="F:protein dimerization activity"/>
    <property type="evidence" value="ECO:0007669"/>
    <property type="project" value="InterPro"/>
</dbReference>
<keyword evidence="6" id="KW-0175">Coiled coil</keyword>
<evidence type="ECO:0000256" key="3">
    <source>
        <dbReference type="ARBA" id="ARBA00023125"/>
    </source>
</evidence>
<dbReference type="InterPro" id="IPR036879">
    <property type="entry name" value="TF_MADSbox_sf"/>
</dbReference>
<dbReference type="RefSeq" id="XP_008788342.2">
    <property type="nucleotide sequence ID" value="XM_008790120.3"/>
</dbReference>
<dbReference type="Gene3D" id="3.40.1810.10">
    <property type="entry name" value="Transcription factor, MADS-box"/>
    <property type="match status" value="1"/>
</dbReference>
<evidence type="ECO:0000313" key="8">
    <source>
        <dbReference type="Proteomes" id="UP000228380"/>
    </source>
</evidence>
<keyword evidence="4" id="KW-0804">Transcription</keyword>
<dbReference type="GeneID" id="103706114"/>
<dbReference type="InterPro" id="IPR033896">
    <property type="entry name" value="MEF2-like_N"/>
</dbReference>
<gene>
    <name evidence="9" type="primary">LOC103706114</name>
</gene>
<organism evidence="8 9">
    <name type="scientific">Phoenix dactylifera</name>
    <name type="common">Date palm</name>
    <dbReference type="NCBI Taxonomy" id="42345"/>
    <lineage>
        <taxon>Eukaryota</taxon>
        <taxon>Viridiplantae</taxon>
        <taxon>Streptophyta</taxon>
        <taxon>Embryophyta</taxon>
        <taxon>Tracheophyta</taxon>
        <taxon>Spermatophyta</taxon>
        <taxon>Magnoliopsida</taxon>
        <taxon>Liliopsida</taxon>
        <taxon>Arecaceae</taxon>
        <taxon>Coryphoideae</taxon>
        <taxon>Phoeniceae</taxon>
        <taxon>Phoenix</taxon>
    </lineage>
</organism>
<accession>A0A8B7BZ45</accession>
<dbReference type="GO" id="GO:0005634">
    <property type="term" value="C:nucleus"/>
    <property type="evidence" value="ECO:0007669"/>
    <property type="project" value="UniProtKB-SubCell"/>
</dbReference>